<gene>
    <name evidence="10" type="primary">idi</name>
    <name evidence="13" type="ORF">PS9374_04822</name>
</gene>
<dbReference type="GO" id="GO:0004452">
    <property type="term" value="F:isopentenyl-diphosphate delta-isomerase activity"/>
    <property type="evidence" value="ECO:0007669"/>
    <property type="project" value="UniProtKB-UniRule"/>
</dbReference>
<evidence type="ECO:0000256" key="4">
    <source>
        <dbReference type="ARBA" id="ARBA00022490"/>
    </source>
</evidence>
<comment type="subcellular location">
    <subcellularLocation>
        <location evidence="10">Cytoplasm</location>
    </subcellularLocation>
</comment>
<organism evidence="13 14">
    <name type="scientific">Planomonospora sphaerica</name>
    <dbReference type="NCBI Taxonomy" id="161355"/>
    <lineage>
        <taxon>Bacteria</taxon>
        <taxon>Bacillati</taxon>
        <taxon>Actinomycetota</taxon>
        <taxon>Actinomycetes</taxon>
        <taxon>Streptosporangiales</taxon>
        <taxon>Streptosporangiaceae</taxon>
        <taxon>Planomonospora</taxon>
    </lineage>
</organism>
<feature type="binding site" evidence="10">
    <location>
        <position position="40"/>
    </location>
    <ligand>
        <name>Mn(2+)</name>
        <dbReference type="ChEBI" id="CHEBI:29035"/>
    </ligand>
</feature>
<dbReference type="InterPro" id="IPR011876">
    <property type="entry name" value="IsopentenylPP_isomerase_typ1"/>
</dbReference>
<evidence type="ECO:0000256" key="11">
    <source>
        <dbReference type="PIRSR" id="PIRSR018427-1"/>
    </source>
</evidence>
<dbReference type="GO" id="GO:0008299">
    <property type="term" value="P:isoprenoid biosynthetic process"/>
    <property type="evidence" value="ECO:0007669"/>
    <property type="project" value="UniProtKB-UniRule"/>
</dbReference>
<dbReference type="STRING" id="161355.PS9374_04822"/>
<evidence type="ECO:0000256" key="9">
    <source>
        <dbReference type="ARBA" id="ARBA00023235"/>
    </source>
</evidence>
<keyword evidence="4 10" id="KW-0963">Cytoplasm</keyword>
<dbReference type="SUPFAM" id="SSF55811">
    <property type="entry name" value="Nudix"/>
    <property type="match status" value="1"/>
</dbReference>
<name>A0A171DK06_9ACTN</name>
<evidence type="ECO:0000256" key="3">
    <source>
        <dbReference type="ARBA" id="ARBA00012057"/>
    </source>
</evidence>
<proteinExistence type="inferred from homology"/>
<evidence type="ECO:0000259" key="12">
    <source>
        <dbReference type="PROSITE" id="PS51462"/>
    </source>
</evidence>
<keyword evidence="14" id="KW-1185">Reference proteome</keyword>
<comment type="caution">
    <text evidence="13">The sequence shown here is derived from an EMBL/GenBank/DDBJ whole genome shotgun (WGS) entry which is preliminary data.</text>
</comment>
<evidence type="ECO:0000256" key="6">
    <source>
        <dbReference type="ARBA" id="ARBA00022842"/>
    </source>
</evidence>
<evidence type="ECO:0000256" key="8">
    <source>
        <dbReference type="ARBA" id="ARBA00023229"/>
    </source>
</evidence>
<dbReference type="Pfam" id="PF00293">
    <property type="entry name" value="NUDIX"/>
    <property type="match status" value="1"/>
</dbReference>
<dbReference type="NCBIfam" id="NF002995">
    <property type="entry name" value="PRK03759.1"/>
    <property type="match status" value="1"/>
</dbReference>
<dbReference type="EC" id="5.3.3.2" evidence="3 10"/>
<evidence type="ECO:0000313" key="14">
    <source>
        <dbReference type="Proteomes" id="UP000077701"/>
    </source>
</evidence>
<evidence type="ECO:0000256" key="10">
    <source>
        <dbReference type="HAMAP-Rule" id="MF_00202"/>
    </source>
</evidence>
<feature type="domain" description="Nudix hydrolase" evidence="12">
    <location>
        <begin position="38"/>
        <end position="176"/>
    </location>
</feature>
<comment type="function">
    <text evidence="10">Catalyzes the 1,3-allylic rearrangement of the homoallylic substrate isopentenyl (IPP) to its highly electrophilic allylic isomer, dimethylallyl diphosphate (DMAPP).</text>
</comment>
<dbReference type="Proteomes" id="UP000077701">
    <property type="component" value="Unassembled WGS sequence"/>
</dbReference>
<dbReference type="UniPathway" id="UPA00059">
    <property type="reaction ID" value="UER00104"/>
</dbReference>
<dbReference type="GO" id="GO:0005737">
    <property type="term" value="C:cytoplasm"/>
    <property type="evidence" value="ECO:0007669"/>
    <property type="project" value="UniProtKB-SubCell"/>
</dbReference>
<comment type="pathway">
    <text evidence="1 10">Isoprenoid biosynthesis; dimethylallyl diphosphate biosynthesis; dimethylallyl diphosphate from isopentenyl diphosphate: step 1/1.</text>
</comment>
<evidence type="ECO:0000256" key="5">
    <source>
        <dbReference type="ARBA" id="ARBA00022723"/>
    </source>
</evidence>
<dbReference type="OrthoDB" id="9809458at2"/>
<dbReference type="PANTHER" id="PTHR10885">
    <property type="entry name" value="ISOPENTENYL-DIPHOSPHATE DELTA-ISOMERASE"/>
    <property type="match status" value="1"/>
</dbReference>
<sequence length="204" mass="22160">MITYSRSVTPDEHVVLVDVDGNAVGTAPKAAVHGPDTPLHLAFSSYVFDTDGRVLLTRRASHKITWPDVWTNSCCGHPLPGESTHDAVVRRLDYELGLTVVAADLLLPRFSYRAVMDNGVVERELCPVYRVVVDAGAATAAAPNPDEVGEVRWTPWREFARGVLDGSLPISPWCREQVPHLDGLGADPLRWPVADPAALPPAAR</sequence>
<dbReference type="GO" id="GO:0050992">
    <property type="term" value="P:dimethylallyl diphosphate biosynthetic process"/>
    <property type="evidence" value="ECO:0007669"/>
    <property type="project" value="UniProtKB-UniRule"/>
</dbReference>
<keyword evidence="8 10" id="KW-0414">Isoprene biosynthesis</keyword>
<accession>A0A171DK06</accession>
<keyword evidence="5 10" id="KW-0479">Metal-binding</keyword>
<feature type="active site" evidence="10 11">
    <location>
        <position position="75"/>
    </location>
</feature>
<feature type="binding site" evidence="10">
    <location>
        <position position="33"/>
    </location>
    <ligand>
        <name>Mn(2+)</name>
        <dbReference type="ChEBI" id="CHEBI:29035"/>
    </ligand>
</feature>
<evidence type="ECO:0000256" key="2">
    <source>
        <dbReference type="ARBA" id="ARBA00007579"/>
    </source>
</evidence>
<dbReference type="InterPro" id="IPR000086">
    <property type="entry name" value="NUDIX_hydrolase_dom"/>
</dbReference>
<dbReference type="NCBIfam" id="TIGR02150">
    <property type="entry name" value="IPP_isom_1"/>
    <property type="match status" value="1"/>
</dbReference>
<keyword evidence="6 10" id="KW-0460">Magnesium</keyword>
<protein>
    <recommendedName>
        <fullName evidence="3 10">Isopentenyl-diphosphate Delta-isomerase</fullName>
        <shortName evidence="10">IPP isomerase</shortName>
        <ecNumber evidence="3 10">5.3.3.2</ecNumber>
    </recommendedName>
    <alternativeName>
        <fullName evidence="10">IPP:DMAPP isomerase</fullName>
    </alternativeName>
    <alternativeName>
        <fullName evidence="10">Isopentenyl pyrophosphate isomerase</fullName>
    </alternativeName>
</protein>
<reference evidence="14" key="2">
    <citation type="submission" date="2016-04" db="EMBL/GenBank/DDBJ databases">
        <title>Planomonospora sphaerica JCM9374 whole genome shotgun sequence.</title>
        <authorList>
            <person name="Suzuki T."/>
            <person name="Dohra H."/>
            <person name="Kodani S."/>
        </authorList>
    </citation>
    <scope>NUCLEOTIDE SEQUENCE [LARGE SCALE GENOMIC DNA]</scope>
    <source>
        <strain evidence="14">JCM 9374</strain>
    </source>
</reference>
<dbReference type="GO" id="GO:0046872">
    <property type="term" value="F:metal ion binding"/>
    <property type="evidence" value="ECO:0007669"/>
    <property type="project" value="UniProtKB-KW"/>
</dbReference>
<comment type="catalytic activity">
    <reaction evidence="10">
        <text>isopentenyl diphosphate = dimethylallyl diphosphate</text>
        <dbReference type="Rhea" id="RHEA:23284"/>
        <dbReference type="ChEBI" id="CHEBI:57623"/>
        <dbReference type="ChEBI" id="CHEBI:128769"/>
        <dbReference type="EC" id="5.3.3.2"/>
    </reaction>
</comment>
<comment type="cofactor">
    <cofactor evidence="10">
        <name>Mg(2+)</name>
        <dbReference type="ChEBI" id="CHEBI:18420"/>
    </cofactor>
    <text evidence="10">Binds 1 Mg(2+) ion per subunit. The magnesium ion binds only when substrate is bound.</text>
</comment>
<dbReference type="InterPro" id="IPR056375">
    <property type="entry name" value="Idi_bact"/>
</dbReference>
<dbReference type="AlphaFoldDB" id="A0A171DK06"/>
<keyword evidence="9 10" id="KW-0413">Isomerase</keyword>
<dbReference type="PIRSF" id="PIRSF018427">
    <property type="entry name" value="Isopntndiph_ism"/>
    <property type="match status" value="1"/>
</dbReference>
<dbReference type="HAMAP" id="MF_00202">
    <property type="entry name" value="Idi"/>
    <property type="match status" value="1"/>
</dbReference>
<feature type="binding site" evidence="10">
    <location>
        <position position="95"/>
    </location>
    <ligand>
        <name>Mg(2+)</name>
        <dbReference type="ChEBI" id="CHEBI:18420"/>
    </ligand>
</feature>
<feature type="binding site" evidence="10">
    <location>
        <position position="122"/>
    </location>
    <ligand>
        <name>Mn(2+)</name>
        <dbReference type="ChEBI" id="CHEBI:29035"/>
    </ligand>
</feature>
<feature type="binding site" evidence="10">
    <location>
        <position position="77"/>
    </location>
    <ligand>
        <name>Mn(2+)</name>
        <dbReference type="ChEBI" id="CHEBI:29035"/>
    </ligand>
</feature>
<dbReference type="PANTHER" id="PTHR10885:SF0">
    <property type="entry name" value="ISOPENTENYL-DIPHOSPHATE DELTA-ISOMERASE"/>
    <property type="match status" value="1"/>
</dbReference>
<dbReference type="PROSITE" id="PS51462">
    <property type="entry name" value="NUDIX"/>
    <property type="match status" value="1"/>
</dbReference>
<comment type="cofactor">
    <cofactor evidence="10">
        <name>Mn(2+)</name>
        <dbReference type="ChEBI" id="CHEBI:29035"/>
    </cofactor>
    <text evidence="10">Binds 1 Mn(2+) ion per subunit.</text>
</comment>
<dbReference type="CDD" id="cd02885">
    <property type="entry name" value="NUDIX_IPP_Isomerase"/>
    <property type="match status" value="1"/>
</dbReference>
<keyword evidence="7 10" id="KW-0464">Manganese</keyword>
<dbReference type="Gene3D" id="3.90.79.10">
    <property type="entry name" value="Nucleoside Triphosphate Pyrophosphohydrolase"/>
    <property type="match status" value="1"/>
</dbReference>
<comment type="similarity">
    <text evidence="2 10">Belongs to the IPP isomerase type 1 family.</text>
</comment>
<evidence type="ECO:0000313" key="13">
    <source>
        <dbReference type="EMBL" id="GAT69151.1"/>
    </source>
</evidence>
<feature type="binding site" evidence="10">
    <location>
        <position position="124"/>
    </location>
    <ligand>
        <name>Mn(2+)</name>
        <dbReference type="ChEBI" id="CHEBI:29035"/>
    </ligand>
</feature>
<dbReference type="EMBL" id="BDCX01000012">
    <property type="protein sequence ID" value="GAT69151.1"/>
    <property type="molecule type" value="Genomic_DNA"/>
</dbReference>
<reference evidence="13 14" key="1">
    <citation type="journal article" date="2016" name="Genome Announc.">
        <title>Draft Genome Sequence of Planomonospora sphaerica JCM9374, a Rare Actinomycete.</title>
        <authorList>
            <person name="Dohra H."/>
            <person name="Suzuki T."/>
            <person name="Inoue Y."/>
            <person name="Kodani S."/>
        </authorList>
    </citation>
    <scope>NUCLEOTIDE SEQUENCE [LARGE SCALE GENOMIC DNA]</scope>
    <source>
        <strain evidence="13 14">JCM 9374</strain>
    </source>
</reference>
<dbReference type="InterPro" id="IPR015797">
    <property type="entry name" value="NUDIX_hydrolase-like_dom_sf"/>
</dbReference>
<evidence type="ECO:0000256" key="7">
    <source>
        <dbReference type="ARBA" id="ARBA00023211"/>
    </source>
</evidence>
<feature type="active site" evidence="10 11">
    <location>
        <position position="124"/>
    </location>
</feature>
<evidence type="ECO:0000256" key="1">
    <source>
        <dbReference type="ARBA" id="ARBA00004826"/>
    </source>
</evidence>